<evidence type="ECO:0000313" key="4">
    <source>
        <dbReference type="Proteomes" id="UP000579281"/>
    </source>
</evidence>
<dbReference type="InterPro" id="IPR007280">
    <property type="entry name" value="Peptidase_C_arc/bac"/>
</dbReference>
<keyword evidence="4" id="KW-1185">Reference proteome</keyword>
<accession>A0A841L9J0</accession>
<dbReference type="RefSeq" id="WP_184314046.1">
    <property type="nucleotide sequence ID" value="NZ_JACHEN010000065.1"/>
</dbReference>
<feature type="chain" id="PRO_5032364804" description="Peptidase C-terminal archaeal/bacterial domain-containing protein" evidence="1">
    <location>
        <begin position="25"/>
        <end position="136"/>
    </location>
</feature>
<keyword evidence="1" id="KW-0732">Signal</keyword>
<sequence>MKRKLLLLSVTLLVIMMFGVSSFAAFTDIEPNDDYSQANEITLPAYISGSLSMYDKYDYYKVVLSSSATLTANLSSSSSADLDLYLFDANKTLIASSRKTGSSSESISKTVSAGTYYVRAVFFTGSPASYTLNVTK</sequence>
<feature type="signal peptide" evidence="1">
    <location>
        <begin position="1"/>
        <end position="24"/>
    </location>
</feature>
<dbReference type="EMBL" id="JACHEN010000065">
    <property type="protein sequence ID" value="MBB6219029.1"/>
    <property type="molecule type" value="Genomic_DNA"/>
</dbReference>
<evidence type="ECO:0000256" key="1">
    <source>
        <dbReference type="SAM" id="SignalP"/>
    </source>
</evidence>
<reference evidence="3 4" key="1">
    <citation type="submission" date="2020-08" db="EMBL/GenBank/DDBJ databases">
        <title>Genomic Encyclopedia of Type Strains, Phase IV (KMG-IV): sequencing the most valuable type-strain genomes for metagenomic binning, comparative biology and taxonomic classification.</title>
        <authorList>
            <person name="Goeker M."/>
        </authorList>
    </citation>
    <scope>NUCLEOTIDE SEQUENCE [LARGE SCALE GENOMIC DNA]</scope>
    <source>
        <strain evidence="3 4">DSM 103526</strain>
    </source>
</reference>
<name>A0A841L9J0_9FIRM</name>
<gene>
    <name evidence="3" type="ORF">HNQ80_005207</name>
</gene>
<dbReference type="Pfam" id="PF04151">
    <property type="entry name" value="PPC"/>
    <property type="match status" value="1"/>
</dbReference>
<organism evidence="3 4">
    <name type="scientific">Anaerosolibacter carboniphilus</name>
    <dbReference type="NCBI Taxonomy" id="1417629"/>
    <lineage>
        <taxon>Bacteria</taxon>
        <taxon>Bacillati</taxon>
        <taxon>Bacillota</taxon>
        <taxon>Clostridia</taxon>
        <taxon>Peptostreptococcales</taxon>
        <taxon>Thermotaleaceae</taxon>
        <taxon>Anaerosolibacter</taxon>
    </lineage>
</organism>
<feature type="domain" description="Peptidase C-terminal archaeal/bacterial" evidence="2">
    <location>
        <begin position="57"/>
        <end position="119"/>
    </location>
</feature>
<dbReference type="AlphaFoldDB" id="A0A841L9J0"/>
<dbReference type="Proteomes" id="UP000579281">
    <property type="component" value="Unassembled WGS sequence"/>
</dbReference>
<evidence type="ECO:0000259" key="2">
    <source>
        <dbReference type="Pfam" id="PF04151"/>
    </source>
</evidence>
<dbReference type="SUPFAM" id="SSF89260">
    <property type="entry name" value="Collagen-binding domain"/>
    <property type="match status" value="1"/>
</dbReference>
<proteinExistence type="predicted"/>
<protein>
    <recommendedName>
        <fullName evidence="2">Peptidase C-terminal archaeal/bacterial domain-containing protein</fullName>
    </recommendedName>
</protein>
<dbReference type="Gene3D" id="2.60.120.380">
    <property type="match status" value="1"/>
</dbReference>
<comment type="caution">
    <text evidence="3">The sequence shown here is derived from an EMBL/GenBank/DDBJ whole genome shotgun (WGS) entry which is preliminary data.</text>
</comment>
<evidence type="ECO:0000313" key="3">
    <source>
        <dbReference type="EMBL" id="MBB6219029.1"/>
    </source>
</evidence>